<dbReference type="NCBIfam" id="NF006947">
    <property type="entry name" value="PRK09429.1"/>
    <property type="match status" value="1"/>
</dbReference>
<dbReference type="eggNOG" id="COG3770">
    <property type="taxonomic scope" value="Bacteria"/>
</dbReference>
<reference evidence="10 11" key="1">
    <citation type="journal article" date="2014" name="BMC Genomics">
        <title>Architecture and functions of a multipartite genome of the methylotrophic bacterium Paracoccus aminophilus JCM 7686, containing primary and secondary chromids.</title>
        <authorList>
            <person name="Dziewit L."/>
            <person name="Czarnecki J."/>
            <person name="Wibberg D."/>
            <person name="Radlinska M."/>
            <person name="Mrozek P."/>
            <person name="Szymczak M."/>
            <person name="Schluter A."/>
            <person name="Puhler A."/>
            <person name="Bartosik D."/>
        </authorList>
    </citation>
    <scope>NUCLEOTIDE SEQUENCE [LARGE SCALE GENOMIC DNA]</scope>
    <source>
        <strain evidence="10">JCM 7686</strain>
    </source>
</reference>
<organism evidence="10 11">
    <name type="scientific">Paracoccus aminophilus JCM 7686</name>
    <dbReference type="NCBI Taxonomy" id="1367847"/>
    <lineage>
        <taxon>Bacteria</taxon>
        <taxon>Pseudomonadati</taxon>
        <taxon>Pseudomonadota</taxon>
        <taxon>Alphaproteobacteria</taxon>
        <taxon>Rhodobacterales</taxon>
        <taxon>Paracoccaceae</taxon>
        <taxon>Paracoccus</taxon>
    </lineage>
</organism>
<keyword evidence="11" id="KW-1185">Reference proteome</keyword>
<dbReference type="PIRSF" id="PIRSF018455">
    <property type="entry name" value="MepA"/>
    <property type="match status" value="1"/>
</dbReference>
<evidence type="ECO:0000256" key="8">
    <source>
        <dbReference type="PIRSR" id="PIRSR018455-2"/>
    </source>
</evidence>
<dbReference type="GO" id="GO:0030288">
    <property type="term" value="C:outer membrane-bounded periplasmic space"/>
    <property type="evidence" value="ECO:0007669"/>
    <property type="project" value="InterPro"/>
</dbReference>
<feature type="disulfide bond" evidence="8">
    <location>
        <begin position="228"/>
        <end position="234"/>
    </location>
</feature>
<name>S5Y7V8_PARAH</name>
<dbReference type="PATRIC" id="fig|1367847.3.peg.262"/>
<keyword evidence="7" id="KW-0482">Metalloprotease</keyword>
<evidence type="ECO:0000256" key="5">
    <source>
        <dbReference type="ARBA" id="ARBA00022801"/>
    </source>
</evidence>
<evidence type="ECO:0000256" key="6">
    <source>
        <dbReference type="ARBA" id="ARBA00022833"/>
    </source>
</evidence>
<dbReference type="STRING" id="1367847.JCM7686_0324"/>
<dbReference type="SUPFAM" id="SSF55166">
    <property type="entry name" value="Hedgehog/DD-peptidase"/>
    <property type="match status" value="1"/>
</dbReference>
<keyword evidence="8" id="KW-1015">Disulfide bond</keyword>
<dbReference type="GO" id="GO:0004252">
    <property type="term" value="F:serine-type endopeptidase activity"/>
    <property type="evidence" value="ECO:0007669"/>
    <property type="project" value="InterPro"/>
</dbReference>
<keyword evidence="4" id="KW-0574">Periplasm</keyword>
<accession>S5Y7V8</accession>
<evidence type="ECO:0000256" key="3">
    <source>
        <dbReference type="ARBA" id="ARBA00022729"/>
    </source>
</evidence>
<evidence type="ECO:0000256" key="1">
    <source>
        <dbReference type="ARBA" id="ARBA00022670"/>
    </source>
</evidence>
<dbReference type="EMBL" id="CP006650">
    <property type="protein sequence ID" value="AGT07433.1"/>
    <property type="molecule type" value="Genomic_DNA"/>
</dbReference>
<evidence type="ECO:0000256" key="2">
    <source>
        <dbReference type="ARBA" id="ARBA00022723"/>
    </source>
</evidence>
<evidence type="ECO:0000256" key="4">
    <source>
        <dbReference type="ARBA" id="ARBA00022764"/>
    </source>
</evidence>
<feature type="signal peptide" evidence="9">
    <location>
        <begin position="1"/>
        <end position="26"/>
    </location>
</feature>
<feature type="chain" id="PRO_5004544591" evidence="9">
    <location>
        <begin position="27"/>
        <end position="293"/>
    </location>
</feature>
<dbReference type="Proteomes" id="UP000015480">
    <property type="component" value="Chromosome"/>
</dbReference>
<dbReference type="RefSeq" id="WP_020949073.1">
    <property type="nucleotide sequence ID" value="NC_022041.1"/>
</dbReference>
<dbReference type="Gene3D" id="3.30.1380.10">
    <property type="match status" value="1"/>
</dbReference>
<dbReference type="EC" id="3.4.24.-" evidence="10"/>
<evidence type="ECO:0000256" key="9">
    <source>
        <dbReference type="SAM" id="SignalP"/>
    </source>
</evidence>
<evidence type="ECO:0000313" key="10">
    <source>
        <dbReference type="EMBL" id="AGT07433.1"/>
    </source>
</evidence>
<dbReference type="GO" id="GO:0046872">
    <property type="term" value="F:metal ion binding"/>
    <property type="evidence" value="ECO:0007669"/>
    <property type="project" value="UniProtKB-KW"/>
</dbReference>
<evidence type="ECO:0000313" key="11">
    <source>
        <dbReference type="Proteomes" id="UP000015480"/>
    </source>
</evidence>
<evidence type="ECO:0000256" key="7">
    <source>
        <dbReference type="ARBA" id="ARBA00023049"/>
    </source>
</evidence>
<keyword evidence="3 9" id="KW-0732">Signal</keyword>
<protein>
    <submittedName>
        <fullName evidence="10">Murein endopeptidase</fullName>
        <ecNumber evidence="10">3.4.24.-</ecNumber>
    </submittedName>
</protein>
<dbReference type="Pfam" id="PF03411">
    <property type="entry name" value="Peptidase_M74"/>
    <property type="match status" value="1"/>
</dbReference>
<keyword evidence="2" id="KW-0479">Metal-binding</keyword>
<sequence>MIRRILTTAAALAALALPVSAPPAMAKDPLAKDVFGAAAGPTGGKPAAIGFYSKGCISGAVQLPETGPSWQAMRLSRNRNWGHPQMIDFLIGLSQAAQKSGWRGLYIGDIGQPRGGPASSGHASHQMGLDADIWMLPPSSLKLSAAQREDVSSVSVVNKAGTQLTEYWNPGTFSIIRAAASDPRVERLFVDPVVKVAMCEQETGNRAYLRKIRPINAHNFHFHVRLSCPAGSVCQKQDPPPAGDGCAEAMEWIKNRIDPSRVKPVPPDPNYRHPRTYRLSEMPEQCQAIAVAR</sequence>
<keyword evidence="6" id="KW-0862">Zinc</keyword>
<keyword evidence="1" id="KW-0645">Protease</keyword>
<dbReference type="GO" id="GO:0008237">
    <property type="term" value="F:metallopeptidase activity"/>
    <property type="evidence" value="ECO:0007669"/>
    <property type="project" value="UniProtKB-KW"/>
</dbReference>
<feature type="disulfide bond" evidence="8">
    <location>
        <begin position="199"/>
        <end position="246"/>
    </location>
</feature>
<gene>
    <name evidence="10" type="ORF">JCM7686_0324</name>
</gene>
<proteinExistence type="predicted"/>
<keyword evidence="5 10" id="KW-0378">Hydrolase</keyword>
<dbReference type="KEGG" id="pami:JCM7686_0324"/>
<dbReference type="AlphaFoldDB" id="S5Y7V8"/>
<dbReference type="InterPro" id="IPR005073">
    <property type="entry name" value="Peptidase_M74"/>
</dbReference>
<dbReference type="GO" id="GO:0006508">
    <property type="term" value="P:proteolysis"/>
    <property type="evidence" value="ECO:0007669"/>
    <property type="project" value="UniProtKB-KW"/>
</dbReference>
<dbReference type="HOGENOM" id="CLU_052496_0_0_5"/>
<dbReference type="InterPro" id="IPR009045">
    <property type="entry name" value="Zn_M74/Hedgehog-like"/>
</dbReference>